<evidence type="ECO:0000259" key="7">
    <source>
        <dbReference type="Pfam" id="PF01248"/>
    </source>
</evidence>
<dbReference type="InterPro" id="IPR002415">
    <property type="entry name" value="H/ACA_rnp_Nhp2-like"/>
</dbReference>
<dbReference type="InterPro" id="IPR050257">
    <property type="entry name" value="eL8/uL1-like"/>
</dbReference>
<gene>
    <name evidence="8" type="ORF">N7515_007460</name>
</gene>
<comment type="function">
    <text evidence="6">Common component of the spliceosome and rRNA processing machinery.</text>
</comment>
<evidence type="ECO:0000313" key="8">
    <source>
        <dbReference type="EMBL" id="KAJ5131421.1"/>
    </source>
</evidence>
<dbReference type="RefSeq" id="XP_056521800.1">
    <property type="nucleotide sequence ID" value="XM_056668204.1"/>
</dbReference>
<dbReference type="Gene3D" id="3.30.1330.30">
    <property type="match status" value="1"/>
</dbReference>
<dbReference type="GO" id="GO:0003723">
    <property type="term" value="F:RNA binding"/>
    <property type="evidence" value="ECO:0007669"/>
    <property type="project" value="UniProtKB-UniRule"/>
</dbReference>
<dbReference type="EMBL" id="JAPQKL010000005">
    <property type="protein sequence ID" value="KAJ5131421.1"/>
    <property type="molecule type" value="Genomic_DNA"/>
</dbReference>
<feature type="domain" description="Ribosomal protein eL8/eL30/eS12/Gadd45" evidence="7">
    <location>
        <begin position="21"/>
        <end position="111"/>
    </location>
</feature>
<comment type="function">
    <text evidence="6">Required for ribosome biogenesis. Part of a complex which catalyzes pseudouridylation of rRNA. This involves the isomerization of uridine such that the ribose is subsequently attached to C5, instead of the normal N1. Pseudouridine ('psi') residues may serve to stabilize the conformation of rRNAs.</text>
</comment>
<evidence type="ECO:0000313" key="9">
    <source>
        <dbReference type="Proteomes" id="UP001149079"/>
    </source>
</evidence>
<keyword evidence="3 6" id="KW-0694">RNA-binding</keyword>
<keyword evidence="8" id="KW-0689">Ribosomal protein</keyword>
<evidence type="ECO:0000256" key="3">
    <source>
        <dbReference type="ARBA" id="ARBA00022884"/>
    </source>
</evidence>
<sequence>MSVVDHRPAVWPTADPGMTEEILDLVQQASHYGQIKRGVNEVMKSITRFTAEIVVIAADTTPLALASPLPLLCEGKDIAYVWVPSKIALGRSCGLSRPVVAVSLTANKESTLSPQITLLKSKVNQLAI</sequence>
<organism evidence="8 9">
    <name type="scientific">Penicillium bovifimosum</name>
    <dbReference type="NCBI Taxonomy" id="126998"/>
    <lineage>
        <taxon>Eukaryota</taxon>
        <taxon>Fungi</taxon>
        <taxon>Dikarya</taxon>
        <taxon>Ascomycota</taxon>
        <taxon>Pezizomycotina</taxon>
        <taxon>Eurotiomycetes</taxon>
        <taxon>Eurotiomycetidae</taxon>
        <taxon>Eurotiales</taxon>
        <taxon>Aspergillaceae</taxon>
        <taxon>Penicillium</taxon>
    </lineage>
</organism>
<dbReference type="AlphaFoldDB" id="A0A9W9L1P0"/>
<dbReference type="GO" id="GO:0005840">
    <property type="term" value="C:ribosome"/>
    <property type="evidence" value="ECO:0007669"/>
    <property type="project" value="UniProtKB-KW"/>
</dbReference>
<dbReference type="PANTHER" id="PTHR23105">
    <property type="entry name" value="RIBOSOMAL PROTEIN L7AE FAMILY MEMBER"/>
    <property type="match status" value="1"/>
</dbReference>
<dbReference type="PRINTS" id="PR00881">
    <property type="entry name" value="L7ARS6FAMILY"/>
</dbReference>
<reference evidence="8" key="2">
    <citation type="journal article" date="2023" name="IMA Fungus">
        <title>Comparative genomic study of the Penicillium genus elucidates a diverse pangenome and 15 lateral gene transfer events.</title>
        <authorList>
            <person name="Petersen C."/>
            <person name="Sorensen T."/>
            <person name="Nielsen M.R."/>
            <person name="Sondergaard T.E."/>
            <person name="Sorensen J.L."/>
            <person name="Fitzpatrick D.A."/>
            <person name="Frisvad J.C."/>
            <person name="Nielsen K.L."/>
        </authorList>
    </citation>
    <scope>NUCLEOTIDE SEQUENCE</scope>
    <source>
        <strain evidence="8">IBT 22155</strain>
    </source>
</reference>
<dbReference type="SUPFAM" id="SSF55315">
    <property type="entry name" value="L30e-like"/>
    <property type="match status" value="1"/>
</dbReference>
<protein>
    <recommendedName>
        <fullName evidence="6">H/ACA ribonucleoprotein complex subunit 2</fullName>
    </recommendedName>
    <alternativeName>
        <fullName evidence="6">Nucleolar protein family A member 2</fullName>
    </alternativeName>
</protein>
<dbReference type="PRINTS" id="PR00883">
    <property type="entry name" value="NUCLEARHMG"/>
</dbReference>
<evidence type="ECO:0000256" key="5">
    <source>
        <dbReference type="ARBA" id="ARBA00023274"/>
    </source>
</evidence>
<dbReference type="Pfam" id="PF01248">
    <property type="entry name" value="Ribosomal_L7Ae"/>
    <property type="match status" value="1"/>
</dbReference>
<evidence type="ECO:0000256" key="6">
    <source>
        <dbReference type="RuleBase" id="RU366039"/>
    </source>
</evidence>
<comment type="caution">
    <text evidence="8">The sequence shown here is derived from an EMBL/GenBank/DDBJ whole genome shotgun (WGS) entry which is preliminary data.</text>
</comment>
<name>A0A9W9L1P0_9EURO</name>
<dbReference type="GeneID" id="81407374"/>
<dbReference type="Proteomes" id="UP001149079">
    <property type="component" value="Unassembled WGS sequence"/>
</dbReference>
<dbReference type="OrthoDB" id="1924699at2759"/>
<dbReference type="InterPro" id="IPR018492">
    <property type="entry name" value="Ribosomal_eL8/Nhp2"/>
</dbReference>
<evidence type="ECO:0000256" key="1">
    <source>
        <dbReference type="ARBA" id="ARBA00004604"/>
    </source>
</evidence>
<dbReference type="GO" id="GO:0031120">
    <property type="term" value="P:snRNA pseudouridine synthesis"/>
    <property type="evidence" value="ECO:0007669"/>
    <property type="project" value="UniProtKB-UniRule"/>
</dbReference>
<reference evidence="8" key="1">
    <citation type="submission" date="2022-11" db="EMBL/GenBank/DDBJ databases">
        <authorList>
            <person name="Petersen C."/>
        </authorList>
    </citation>
    <scope>NUCLEOTIDE SEQUENCE</scope>
    <source>
        <strain evidence="8">IBT 22155</strain>
    </source>
</reference>
<dbReference type="InterPro" id="IPR004038">
    <property type="entry name" value="Ribosomal_eL8/eL30/eS12/Gad45"/>
</dbReference>
<keyword evidence="4 6" id="KW-0539">Nucleus</keyword>
<comment type="similarity">
    <text evidence="2 6">Belongs to the eukaryotic ribosomal protein eL8 family.</text>
</comment>
<accession>A0A9W9L1P0</accession>
<dbReference type="GO" id="GO:0000398">
    <property type="term" value="P:mRNA splicing, via spliceosome"/>
    <property type="evidence" value="ECO:0007669"/>
    <property type="project" value="UniProtKB-UniRule"/>
</dbReference>
<dbReference type="InterPro" id="IPR029064">
    <property type="entry name" value="Ribosomal_eL30-like_sf"/>
</dbReference>
<keyword evidence="9" id="KW-1185">Reference proteome</keyword>
<comment type="subcellular location">
    <subcellularLocation>
        <location evidence="1 6">Nucleus</location>
        <location evidence="1 6">Nucleolus</location>
    </subcellularLocation>
</comment>
<dbReference type="GO" id="GO:0031429">
    <property type="term" value="C:box H/ACA snoRNP complex"/>
    <property type="evidence" value="ECO:0007669"/>
    <property type="project" value="UniProtKB-UniRule"/>
</dbReference>
<evidence type="ECO:0000256" key="2">
    <source>
        <dbReference type="ARBA" id="ARBA00007337"/>
    </source>
</evidence>
<keyword evidence="5 6" id="KW-0687">Ribonucleoprotein</keyword>
<proteinExistence type="inferred from homology"/>
<evidence type="ECO:0000256" key="4">
    <source>
        <dbReference type="ARBA" id="ARBA00023242"/>
    </source>
</evidence>